<keyword evidence="2" id="KW-1185">Reference proteome</keyword>
<dbReference type="EMBL" id="LR778301">
    <property type="protein sequence ID" value="CAB1368999.1"/>
    <property type="molecule type" value="Genomic_DNA"/>
</dbReference>
<name>A0A6S6XXZ4_9PROT</name>
<dbReference type="KEGG" id="doe:DENOEST_1834"/>
<evidence type="ECO:0000313" key="2">
    <source>
        <dbReference type="Proteomes" id="UP000515733"/>
    </source>
</evidence>
<proteinExistence type="predicted"/>
<evidence type="ECO:0000313" key="1">
    <source>
        <dbReference type="EMBL" id="CAB1368999.1"/>
    </source>
</evidence>
<reference evidence="1 2" key="1">
    <citation type="submission" date="2020-03" db="EMBL/GenBank/DDBJ databases">
        <authorList>
            <consortium name="Genoscope - CEA"/>
            <person name="William W."/>
        </authorList>
    </citation>
    <scope>NUCLEOTIDE SEQUENCE [LARGE SCALE GENOMIC DNA]</scope>
    <source>
        <strain evidence="2">DSM 16959</strain>
    </source>
</reference>
<protein>
    <submittedName>
        <fullName evidence="1">Uncharacterized protein</fullName>
    </submittedName>
</protein>
<dbReference type="AlphaFoldDB" id="A0A6S6XXZ4"/>
<sequence length="81" mass="9157">MPLLPEWVTADIPVLHCMELFQWKAEVEPKRAHFKIREGDRVRSIASSFLPPVSTYPARTLCAPGLFRTGSMRNSSLLCKA</sequence>
<gene>
    <name evidence="1" type="ORF">DENOEST_1834</name>
</gene>
<accession>A0A6S6XXZ4</accession>
<organism evidence="1 2">
    <name type="scientific">Denitratisoma oestradiolicum</name>
    <dbReference type="NCBI Taxonomy" id="311182"/>
    <lineage>
        <taxon>Bacteria</taxon>
        <taxon>Pseudomonadati</taxon>
        <taxon>Pseudomonadota</taxon>
        <taxon>Betaproteobacteria</taxon>
        <taxon>Nitrosomonadales</taxon>
        <taxon>Sterolibacteriaceae</taxon>
        <taxon>Denitratisoma</taxon>
    </lineage>
</organism>
<dbReference type="Proteomes" id="UP000515733">
    <property type="component" value="Chromosome"/>
</dbReference>